<feature type="chain" id="PRO_5047070435" evidence="1">
    <location>
        <begin position="31"/>
        <end position="715"/>
    </location>
</feature>
<dbReference type="RefSeq" id="WP_377965926.1">
    <property type="nucleotide sequence ID" value="NZ_JBHZOL010000085.1"/>
</dbReference>
<accession>A0ABW6IGL0</accession>
<reference evidence="3 4" key="1">
    <citation type="submission" date="2024-10" db="EMBL/GenBank/DDBJ databases">
        <authorList>
            <person name="Ratan Roy A."/>
            <person name="Morales Sandoval P.H."/>
            <person name="De Los Santos Villalobos S."/>
            <person name="Chakraborty S."/>
            <person name="Mukherjee J."/>
        </authorList>
    </citation>
    <scope>NUCLEOTIDE SEQUENCE [LARGE SCALE GENOMIC DNA]</scope>
    <source>
        <strain evidence="3 4">S1</strain>
    </source>
</reference>
<evidence type="ECO:0000313" key="4">
    <source>
        <dbReference type="Proteomes" id="UP001600165"/>
    </source>
</evidence>
<dbReference type="EMBL" id="JBHZOL010000085">
    <property type="protein sequence ID" value="MFE4107326.1"/>
    <property type="molecule type" value="Genomic_DNA"/>
</dbReference>
<evidence type="ECO:0000259" key="2">
    <source>
        <dbReference type="SMART" id="SM00912"/>
    </source>
</evidence>
<dbReference type="InterPro" id="IPR011050">
    <property type="entry name" value="Pectin_lyase_fold/virulence"/>
</dbReference>
<organism evidence="3 4">
    <name type="scientific">Almyronema epifaneia S1</name>
    <dbReference type="NCBI Taxonomy" id="2991925"/>
    <lineage>
        <taxon>Bacteria</taxon>
        <taxon>Bacillati</taxon>
        <taxon>Cyanobacteriota</taxon>
        <taxon>Cyanophyceae</taxon>
        <taxon>Nodosilineales</taxon>
        <taxon>Nodosilineaceae</taxon>
        <taxon>Almyronema</taxon>
        <taxon>Almyronema epifaneia</taxon>
    </lineage>
</organism>
<feature type="domain" description="Filamentous haemagglutinin FhaB/tRNA nuclease CdiA-like TPS" evidence="2">
    <location>
        <begin position="27"/>
        <end position="144"/>
    </location>
</feature>
<gene>
    <name evidence="3" type="ORF">ACFVKH_13615</name>
</gene>
<dbReference type="Pfam" id="PF05860">
    <property type="entry name" value="TPS"/>
    <property type="match status" value="1"/>
</dbReference>
<keyword evidence="1" id="KW-0732">Signal</keyword>
<comment type="caution">
    <text evidence="3">The sequence shown here is derived from an EMBL/GenBank/DDBJ whole genome shotgun (WGS) entry which is preliminary data.</text>
</comment>
<dbReference type="Gene3D" id="2.160.20.10">
    <property type="entry name" value="Single-stranded right-handed beta-helix, Pectin lyase-like"/>
    <property type="match status" value="2"/>
</dbReference>
<dbReference type="InterPro" id="IPR012334">
    <property type="entry name" value="Pectin_lyas_fold"/>
</dbReference>
<sequence>MQQKRYSQLRCLNWFNAVLIGLIMSPPAGGQIVPDTSFSAESSILSPDGAITGGAIRGANLFHSFETFNVNAGQSVYFANPIGIANILGRVTGSTLSEIDGTLGVAGTANLFLLNPNGFLFGPNAQLDLRGSFTASTANRFTFADGSVWGMTSTPPSQLLSLSVPVGVQAGDRPQGNVTNQAQLRLAAGQRLTLFGSTVTQTGTLTAPAGTLQILGDRVAVLDQARLDVSAAAGGGRILVGGGFQGDASVPSAQTTTLAPTTVLRADALSNGNGGEIIVWADETAYIHGRLSARGGAIAGNGGLIETSGKHTLNLTTTADASAINGQGGLWLIDPDSVSLVSDGTGSIGSSIVAVSNINSALNAGTSVTITTDEGASGGIFQFSGAPIRKTAGGPATLTLATDNSIALEAGITSTSGALTVVLQADRDRNGFGNVTVLDTLATQGGNISLQGASIKIEAPIIANSGSVLLQGFNVEIGGFTPGSVVARTLAVNAEQVDVFQESFLFATGLLVIEANRLRAVEPSGACSTCVPLPAVVANSINADVIANGQLSLAVAQIQGFTTNQQGSFQTLRNNASNDLGNSSNSGNATDFEGEAFESEEFEADEFIPFSDRQAAALPSYNLVSCRESDFIVSGRGGLPTSPSDLLTAQTPAIPWVINPTETSEQGSLPVAVPVSLTEAQGWMTDAAGNVVFVAPVAASPLPDPAALAPYRCSG</sequence>
<protein>
    <submittedName>
        <fullName evidence="3">Filamentous hemagglutinin N-terminal domain-containing protein</fullName>
    </submittedName>
</protein>
<proteinExistence type="predicted"/>
<dbReference type="Proteomes" id="UP001600165">
    <property type="component" value="Unassembled WGS sequence"/>
</dbReference>
<evidence type="ECO:0000313" key="3">
    <source>
        <dbReference type="EMBL" id="MFE4107326.1"/>
    </source>
</evidence>
<dbReference type="InterPro" id="IPR008638">
    <property type="entry name" value="FhaB/CdiA-like_TPS"/>
</dbReference>
<evidence type="ECO:0000256" key="1">
    <source>
        <dbReference type="SAM" id="SignalP"/>
    </source>
</evidence>
<feature type="signal peptide" evidence="1">
    <location>
        <begin position="1"/>
        <end position="30"/>
    </location>
</feature>
<dbReference type="NCBIfam" id="TIGR01901">
    <property type="entry name" value="adhes_NPXG"/>
    <property type="match status" value="1"/>
</dbReference>
<name>A0ABW6IGL0_9CYAN</name>
<keyword evidence="4" id="KW-1185">Reference proteome</keyword>
<dbReference type="SUPFAM" id="SSF51126">
    <property type="entry name" value="Pectin lyase-like"/>
    <property type="match status" value="1"/>
</dbReference>
<dbReference type="SMART" id="SM00912">
    <property type="entry name" value="Haemagg_act"/>
    <property type="match status" value="1"/>
</dbReference>